<evidence type="ECO:0000256" key="4">
    <source>
        <dbReference type="ARBA" id="ARBA00023125"/>
    </source>
</evidence>
<dbReference type="PROSITE" id="PS50110">
    <property type="entry name" value="RESPONSE_REGULATORY"/>
    <property type="match status" value="1"/>
</dbReference>
<dbReference type="InterPro" id="IPR016032">
    <property type="entry name" value="Sig_transdc_resp-reg_C-effctor"/>
</dbReference>
<dbReference type="InterPro" id="IPR001789">
    <property type="entry name" value="Sig_transdc_resp-reg_receiver"/>
</dbReference>
<evidence type="ECO:0000313" key="11">
    <source>
        <dbReference type="Proteomes" id="UP001595867"/>
    </source>
</evidence>
<evidence type="ECO:0000259" key="8">
    <source>
        <dbReference type="PROSITE" id="PS50110"/>
    </source>
</evidence>
<keyword evidence="4 7" id="KW-0238">DNA-binding</keyword>
<feature type="domain" description="OmpR/PhoB-type" evidence="9">
    <location>
        <begin position="135"/>
        <end position="232"/>
    </location>
</feature>
<evidence type="ECO:0000256" key="5">
    <source>
        <dbReference type="ARBA" id="ARBA00023163"/>
    </source>
</evidence>
<keyword evidence="3" id="KW-0805">Transcription regulation</keyword>
<protein>
    <submittedName>
        <fullName evidence="10">Response regulator transcription factor</fullName>
    </submittedName>
</protein>
<dbReference type="InterPro" id="IPR039420">
    <property type="entry name" value="WalR-like"/>
</dbReference>
<evidence type="ECO:0000256" key="2">
    <source>
        <dbReference type="ARBA" id="ARBA00023012"/>
    </source>
</evidence>
<accession>A0ABV8IMN8</accession>
<dbReference type="Gene3D" id="3.40.50.2300">
    <property type="match status" value="1"/>
</dbReference>
<evidence type="ECO:0000256" key="7">
    <source>
        <dbReference type="PROSITE-ProRule" id="PRU01091"/>
    </source>
</evidence>
<dbReference type="CDD" id="cd17574">
    <property type="entry name" value="REC_OmpR"/>
    <property type="match status" value="1"/>
</dbReference>
<feature type="domain" description="Response regulatory" evidence="8">
    <location>
        <begin position="8"/>
        <end position="122"/>
    </location>
</feature>
<dbReference type="SUPFAM" id="SSF52172">
    <property type="entry name" value="CheY-like"/>
    <property type="match status" value="1"/>
</dbReference>
<evidence type="ECO:0000256" key="3">
    <source>
        <dbReference type="ARBA" id="ARBA00023015"/>
    </source>
</evidence>
<dbReference type="PANTHER" id="PTHR48111">
    <property type="entry name" value="REGULATOR OF RPOS"/>
    <property type="match status" value="1"/>
</dbReference>
<dbReference type="EMBL" id="JBHSBL010000002">
    <property type="protein sequence ID" value="MFC4063688.1"/>
    <property type="molecule type" value="Genomic_DNA"/>
</dbReference>
<keyword evidence="2" id="KW-0902">Two-component regulatory system</keyword>
<evidence type="ECO:0000256" key="1">
    <source>
        <dbReference type="ARBA" id="ARBA00022553"/>
    </source>
</evidence>
<dbReference type="CDD" id="cd00383">
    <property type="entry name" value="trans_reg_C"/>
    <property type="match status" value="1"/>
</dbReference>
<evidence type="ECO:0000259" key="9">
    <source>
        <dbReference type="PROSITE" id="PS51755"/>
    </source>
</evidence>
<dbReference type="RefSeq" id="WP_378064725.1">
    <property type="nucleotide sequence ID" value="NZ_JBHSBL010000002.1"/>
</dbReference>
<dbReference type="PROSITE" id="PS51755">
    <property type="entry name" value="OMPR_PHOB"/>
    <property type="match status" value="1"/>
</dbReference>
<dbReference type="SMART" id="SM00862">
    <property type="entry name" value="Trans_reg_C"/>
    <property type="match status" value="1"/>
</dbReference>
<feature type="modified residue" description="4-aspartylphosphate" evidence="6">
    <location>
        <position position="57"/>
    </location>
</feature>
<keyword evidence="1 6" id="KW-0597">Phosphoprotein</keyword>
<dbReference type="Gene3D" id="1.10.10.10">
    <property type="entry name" value="Winged helix-like DNA-binding domain superfamily/Winged helix DNA-binding domain"/>
    <property type="match status" value="1"/>
</dbReference>
<dbReference type="InterPro" id="IPR036388">
    <property type="entry name" value="WH-like_DNA-bd_sf"/>
</dbReference>
<evidence type="ECO:0000313" key="10">
    <source>
        <dbReference type="EMBL" id="MFC4063688.1"/>
    </source>
</evidence>
<dbReference type="Proteomes" id="UP001595867">
    <property type="component" value="Unassembled WGS sequence"/>
</dbReference>
<dbReference type="Gene3D" id="6.10.250.690">
    <property type="match status" value="1"/>
</dbReference>
<dbReference type="SMART" id="SM00448">
    <property type="entry name" value="REC"/>
    <property type="match status" value="1"/>
</dbReference>
<keyword evidence="11" id="KW-1185">Reference proteome</keyword>
<feature type="DNA-binding region" description="OmpR/PhoB-type" evidence="7">
    <location>
        <begin position="135"/>
        <end position="232"/>
    </location>
</feature>
<name>A0ABV8IMN8_9ACTN</name>
<dbReference type="InterPro" id="IPR011006">
    <property type="entry name" value="CheY-like_superfamily"/>
</dbReference>
<comment type="caution">
    <text evidence="10">The sequence shown here is derived from an EMBL/GenBank/DDBJ whole genome shotgun (WGS) entry which is preliminary data.</text>
</comment>
<dbReference type="Pfam" id="PF00072">
    <property type="entry name" value="Response_reg"/>
    <property type="match status" value="1"/>
</dbReference>
<dbReference type="PANTHER" id="PTHR48111:SF1">
    <property type="entry name" value="TWO-COMPONENT RESPONSE REGULATOR ORR33"/>
    <property type="match status" value="1"/>
</dbReference>
<dbReference type="Pfam" id="PF00486">
    <property type="entry name" value="Trans_reg_C"/>
    <property type="match status" value="1"/>
</dbReference>
<evidence type="ECO:0000256" key="6">
    <source>
        <dbReference type="PROSITE-ProRule" id="PRU00169"/>
    </source>
</evidence>
<sequence>MTGGDVTRILVVEDDPGIRLLLGSTLRLAGYVADSVPGGMDALRSVRRREPHLMLVDVMLPDLDGVGLVRMLREEGRTVPVLFLTGLGEPEDRVVGFQAGGDDYVTKPFNVDELLLRIRCLLRRAHPGLPEVTPGEHLRFADLVVDEDGHRVQRAGQEVWLTSTEFRLLTFLMRRPNQVFSKYQIVDAVWGHDFAGGTKIVEVYVRYLRGKIDCFDPPLIHTVRGVGYCLRRPADTR</sequence>
<proteinExistence type="predicted"/>
<reference evidence="11" key="1">
    <citation type="journal article" date="2019" name="Int. J. Syst. Evol. Microbiol.">
        <title>The Global Catalogue of Microorganisms (GCM) 10K type strain sequencing project: providing services to taxonomists for standard genome sequencing and annotation.</title>
        <authorList>
            <consortium name="The Broad Institute Genomics Platform"/>
            <consortium name="The Broad Institute Genome Sequencing Center for Infectious Disease"/>
            <person name="Wu L."/>
            <person name="Ma J."/>
        </authorList>
    </citation>
    <scope>NUCLEOTIDE SEQUENCE [LARGE SCALE GENOMIC DNA]</scope>
    <source>
        <strain evidence="11">TBRC 5832</strain>
    </source>
</reference>
<organism evidence="10 11">
    <name type="scientific">Actinoplanes subglobosus</name>
    <dbReference type="NCBI Taxonomy" id="1547892"/>
    <lineage>
        <taxon>Bacteria</taxon>
        <taxon>Bacillati</taxon>
        <taxon>Actinomycetota</taxon>
        <taxon>Actinomycetes</taxon>
        <taxon>Micromonosporales</taxon>
        <taxon>Micromonosporaceae</taxon>
        <taxon>Actinoplanes</taxon>
    </lineage>
</organism>
<gene>
    <name evidence="10" type="ORF">ACFO0C_02005</name>
</gene>
<dbReference type="SUPFAM" id="SSF46894">
    <property type="entry name" value="C-terminal effector domain of the bipartite response regulators"/>
    <property type="match status" value="1"/>
</dbReference>
<dbReference type="InterPro" id="IPR001867">
    <property type="entry name" value="OmpR/PhoB-type_DNA-bd"/>
</dbReference>
<keyword evidence="5" id="KW-0804">Transcription</keyword>